<dbReference type="PANTHER" id="PTHR10543:SF89">
    <property type="entry name" value="CAROTENOID 9,10(9',10')-CLEAVAGE DIOXYGENASE 1"/>
    <property type="match status" value="1"/>
</dbReference>
<keyword evidence="8" id="KW-1185">Reference proteome</keyword>
<dbReference type="EMBL" id="JALBWM010000149">
    <property type="protein sequence ID" value="MCO1336549.1"/>
    <property type="molecule type" value="Genomic_DNA"/>
</dbReference>
<dbReference type="PANTHER" id="PTHR10543">
    <property type="entry name" value="BETA-CAROTENE DIOXYGENASE"/>
    <property type="match status" value="1"/>
</dbReference>
<evidence type="ECO:0000256" key="1">
    <source>
        <dbReference type="ARBA" id="ARBA00006787"/>
    </source>
</evidence>
<dbReference type="GO" id="GO:0046872">
    <property type="term" value="F:metal ion binding"/>
    <property type="evidence" value="ECO:0007669"/>
    <property type="project" value="UniProtKB-KW"/>
</dbReference>
<feature type="chain" id="PRO_5040910118" evidence="6">
    <location>
        <begin position="29"/>
        <end position="622"/>
    </location>
</feature>
<keyword evidence="3" id="KW-0560">Oxidoreductase</keyword>
<dbReference type="Pfam" id="PF03055">
    <property type="entry name" value="RPE65"/>
    <property type="match status" value="1"/>
</dbReference>
<gene>
    <name evidence="7" type="ORF">MO867_19645</name>
</gene>
<feature type="binding site" evidence="5">
    <location>
        <position position="575"/>
    </location>
    <ligand>
        <name>Fe cation</name>
        <dbReference type="ChEBI" id="CHEBI:24875"/>
        <note>catalytic</note>
    </ligand>
</feature>
<dbReference type="PROSITE" id="PS51318">
    <property type="entry name" value="TAT"/>
    <property type="match status" value="1"/>
</dbReference>
<dbReference type="GO" id="GO:0016121">
    <property type="term" value="P:carotene catabolic process"/>
    <property type="evidence" value="ECO:0007669"/>
    <property type="project" value="TreeGrafter"/>
</dbReference>
<evidence type="ECO:0000313" key="7">
    <source>
        <dbReference type="EMBL" id="MCO1336549.1"/>
    </source>
</evidence>
<evidence type="ECO:0000256" key="6">
    <source>
        <dbReference type="SAM" id="SignalP"/>
    </source>
</evidence>
<dbReference type="InterPro" id="IPR004294">
    <property type="entry name" value="Carotenoid_Oase"/>
</dbReference>
<evidence type="ECO:0000256" key="4">
    <source>
        <dbReference type="ARBA" id="ARBA00023004"/>
    </source>
</evidence>
<proteinExistence type="inferred from homology"/>
<dbReference type="AlphaFoldDB" id="A0A9X2ERM3"/>
<organism evidence="7 8">
    <name type="scientific">Microbulbifer okhotskensis</name>
    <dbReference type="NCBI Taxonomy" id="2926617"/>
    <lineage>
        <taxon>Bacteria</taxon>
        <taxon>Pseudomonadati</taxon>
        <taxon>Pseudomonadota</taxon>
        <taxon>Gammaproteobacteria</taxon>
        <taxon>Cellvibrionales</taxon>
        <taxon>Microbulbiferaceae</taxon>
        <taxon>Microbulbifer</taxon>
    </lineage>
</organism>
<name>A0A9X2ERM3_9GAMM</name>
<protein>
    <submittedName>
        <fullName evidence="7">Carotenoid oxygenase family protein</fullName>
    </submittedName>
</protein>
<dbReference type="RefSeq" id="WP_252472274.1">
    <property type="nucleotide sequence ID" value="NZ_JALBWM010000149.1"/>
</dbReference>
<dbReference type="GO" id="GO:0010436">
    <property type="term" value="F:carotenoid dioxygenase activity"/>
    <property type="evidence" value="ECO:0007669"/>
    <property type="project" value="TreeGrafter"/>
</dbReference>
<evidence type="ECO:0000256" key="2">
    <source>
        <dbReference type="ARBA" id="ARBA00022723"/>
    </source>
</evidence>
<accession>A0A9X2ERM3</accession>
<keyword evidence="2 5" id="KW-0479">Metal-binding</keyword>
<comment type="caution">
    <text evidence="7">The sequence shown here is derived from an EMBL/GenBank/DDBJ whole genome shotgun (WGS) entry which is preliminary data.</text>
</comment>
<feature type="binding site" evidence="5">
    <location>
        <position position="214"/>
    </location>
    <ligand>
        <name>Fe cation</name>
        <dbReference type="ChEBI" id="CHEBI:24875"/>
        <note>catalytic</note>
    </ligand>
</feature>
<sequence length="622" mass="69505">MKRRDLLKAAGALSSLPLVGMSPLAAQARNRITDTDFPESIMHGSLKDSSGRLSVIQGSLPDDATGHLLMAEGIPVAANHLTPNGKGALTRLDFTGRSSNSYVGYTRKMIRTASAIMQEQDLSGFDKFNLLGGTIYSSPNLGFMNYCNTAPNYMGDNRFAMSYEGGMPYEFDATTLEMITPIGEVDEWASSLPPLLENITPKKWLFPQIRTTGHPFFDLETRECITINYGGNMGDTGRSGFIRLISWDQQGAFNSWNIRDRQGNNAYIAASSHSLGVTRNHVVIFETAARVESTRILGTRIVLPQEHRTRCWVLRKTDMVPGREVIIADYLELDFDTSDIVCNYDDSDGEITLYGQYMGAMDKSEQLFRYEILQEGGLVPSWLSGYPAAPVDVGGLVRARIQVTSESAQEIKEDYQLIRDGNLLWDMNDPAYRGHFQFPETFDHLYWAAVGYRPNLVSMRVSWAYRNYPGRYFGYWDMPEEARPSALVHMDCNQMRIADAYQFPEDCVMRTPQFMARPGSTAQNDGYVITAVVRKNPTTSESNGKEFWIFDAAGISQGPICILASSSLEFATTNHALWVPSIARRPAAAYRSGYGDFLRSKASDHSSNVQDIISRELLPRFG</sequence>
<keyword evidence="4 5" id="KW-0408">Iron</keyword>
<evidence type="ECO:0000256" key="5">
    <source>
        <dbReference type="PIRSR" id="PIRSR604294-1"/>
    </source>
</evidence>
<comment type="similarity">
    <text evidence="1">Belongs to the carotenoid oxygenase family.</text>
</comment>
<dbReference type="Proteomes" id="UP001139028">
    <property type="component" value="Unassembled WGS sequence"/>
</dbReference>
<reference evidence="7" key="1">
    <citation type="journal article" date="2022" name="Arch. Microbiol.">
        <title>Microbulbifer okhotskensis sp. nov., isolated from a deep bottom sediment of the Okhotsk Sea.</title>
        <authorList>
            <person name="Romanenko L."/>
            <person name="Kurilenko V."/>
            <person name="Otstavnykh N."/>
            <person name="Velansky P."/>
            <person name="Isaeva M."/>
            <person name="Mikhailov V."/>
        </authorList>
    </citation>
    <scope>NUCLEOTIDE SEQUENCE</scope>
    <source>
        <strain evidence="7">OS29</strain>
    </source>
</reference>
<comment type="cofactor">
    <cofactor evidence="5">
        <name>Fe(2+)</name>
        <dbReference type="ChEBI" id="CHEBI:29033"/>
    </cofactor>
    <text evidence="5">Binds 1 Fe(2+) ion per subunit.</text>
</comment>
<evidence type="ECO:0000256" key="3">
    <source>
        <dbReference type="ARBA" id="ARBA00023002"/>
    </source>
</evidence>
<evidence type="ECO:0000313" key="8">
    <source>
        <dbReference type="Proteomes" id="UP001139028"/>
    </source>
</evidence>
<feature type="binding site" evidence="5">
    <location>
        <position position="273"/>
    </location>
    <ligand>
        <name>Fe cation</name>
        <dbReference type="ChEBI" id="CHEBI:24875"/>
        <note>catalytic</note>
    </ligand>
</feature>
<feature type="signal peptide" evidence="6">
    <location>
        <begin position="1"/>
        <end position="28"/>
    </location>
</feature>
<keyword evidence="6" id="KW-0732">Signal</keyword>
<dbReference type="InterPro" id="IPR006311">
    <property type="entry name" value="TAT_signal"/>
</dbReference>